<comment type="caution">
    <text evidence="2">The sequence shown here is derived from an EMBL/GenBank/DDBJ whole genome shotgun (WGS) entry which is preliminary data.</text>
</comment>
<dbReference type="AlphaFoldDB" id="M0LVW6"/>
<evidence type="ECO:0000256" key="1">
    <source>
        <dbReference type="SAM" id="MobiDB-lite"/>
    </source>
</evidence>
<keyword evidence="3" id="KW-1185">Reference proteome</keyword>
<feature type="region of interest" description="Disordered" evidence="1">
    <location>
        <begin position="1"/>
        <end position="23"/>
    </location>
</feature>
<dbReference type="RefSeq" id="WP_007695609.1">
    <property type="nucleotide sequence ID" value="NZ_AJRK01000418.1"/>
</dbReference>
<protein>
    <submittedName>
        <fullName evidence="2">Uncharacterized protein</fullName>
    </submittedName>
</protein>
<evidence type="ECO:0000313" key="3">
    <source>
        <dbReference type="Proteomes" id="UP000011566"/>
    </source>
</evidence>
<name>M0LVW6_9EURY</name>
<dbReference type="EMBL" id="AOMB01000042">
    <property type="protein sequence ID" value="EMA36245.1"/>
    <property type="molecule type" value="Genomic_DNA"/>
</dbReference>
<organism evidence="2 3">
    <name type="scientific">Halococcus hamelinensis 100A6</name>
    <dbReference type="NCBI Taxonomy" id="1132509"/>
    <lineage>
        <taxon>Archaea</taxon>
        <taxon>Methanobacteriati</taxon>
        <taxon>Methanobacteriota</taxon>
        <taxon>Stenosarchaea group</taxon>
        <taxon>Halobacteria</taxon>
        <taxon>Halobacteriales</taxon>
        <taxon>Halococcaceae</taxon>
        <taxon>Halococcus</taxon>
    </lineage>
</organism>
<dbReference type="PATRIC" id="fig|1132509.6.peg.3660"/>
<sequence length="70" mass="7601">MNEDEGAGDNGEPEVAAGDRYRLDDGTSLEVVGVADDDVDVVQYDDEGDRIGEYSTSVEEFRDDVVDLAE</sequence>
<evidence type="ECO:0000313" key="2">
    <source>
        <dbReference type="EMBL" id="EMA36245.1"/>
    </source>
</evidence>
<gene>
    <name evidence="2" type="ORF">C447_15771</name>
</gene>
<reference evidence="2 3" key="1">
    <citation type="journal article" date="2014" name="PLoS Genet.">
        <title>Phylogenetically driven sequencing of extremely halophilic archaea reveals strategies for static and dynamic osmo-response.</title>
        <authorList>
            <person name="Becker E.A."/>
            <person name="Seitzer P.M."/>
            <person name="Tritt A."/>
            <person name="Larsen D."/>
            <person name="Krusor M."/>
            <person name="Yao A.I."/>
            <person name="Wu D."/>
            <person name="Madern D."/>
            <person name="Eisen J.A."/>
            <person name="Darling A.E."/>
            <person name="Facciotti M.T."/>
        </authorList>
    </citation>
    <scope>NUCLEOTIDE SEQUENCE [LARGE SCALE GENOMIC DNA]</scope>
    <source>
        <strain evidence="2 3">100A6</strain>
    </source>
</reference>
<dbReference type="Proteomes" id="UP000011566">
    <property type="component" value="Unassembled WGS sequence"/>
</dbReference>
<proteinExistence type="predicted"/>
<accession>M0LVW6</accession>